<proteinExistence type="predicted"/>
<accession>A0A3N4IGZ4</accession>
<dbReference type="Pfam" id="PF18759">
    <property type="entry name" value="Plavaka"/>
    <property type="match status" value="1"/>
</dbReference>
<dbReference type="AlphaFoldDB" id="A0A3N4IGZ4"/>
<dbReference type="InterPro" id="IPR041078">
    <property type="entry name" value="Plavaka"/>
</dbReference>
<evidence type="ECO:0000313" key="2">
    <source>
        <dbReference type="EMBL" id="RPA80924.1"/>
    </source>
</evidence>
<dbReference type="OrthoDB" id="3232941at2759"/>
<organism evidence="2 3">
    <name type="scientific">Ascobolus immersus RN42</name>
    <dbReference type="NCBI Taxonomy" id="1160509"/>
    <lineage>
        <taxon>Eukaryota</taxon>
        <taxon>Fungi</taxon>
        <taxon>Dikarya</taxon>
        <taxon>Ascomycota</taxon>
        <taxon>Pezizomycotina</taxon>
        <taxon>Pezizomycetes</taxon>
        <taxon>Pezizales</taxon>
        <taxon>Ascobolaceae</taxon>
        <taxon>Ascobolus</taxon>
    </lineage>
</organism>
<evidence type="ECO:0000313" key="3">
    <source>
        <dbReference type="Proteomes" id="UP000275078"/>
    </source>
</evidence>
<keyword evidence="3" id="KW-1185">Reference proteome</keyword>
<dbReference type="Proteomes" id="UP000275078">
    <property type="component" value="Unassembled WGS sequence"/>
</dbReference>
<gene>
    <name evidence="2" type="ORF">BJ508DRAFT_326775</name>
</gene>
<feature type="region of interest" description="Disordered" evidence="1">
    <location>
        <begin position="168"/>
        <end position="193"/>
    </location>
</feature>
<feature type="compositionally biased region" description="Polar residues" evidence="1">
    <location>
        <begin position="19"/>
        <end position="28"/>
    </location>
</feature>
<reference evidence="2 3" key="1">
    <citation type="journal article" date="2018" name="Nat. Ecol. Evol.">
        <title>Pezizomycetes genomes reveal the molecular basis of ectomycorrhizal truffle lifestyle.</title>
        <authorList>
            <person name="Murat C."/>
            <person name="Payen T."/>
            <person name="Noel B."/>
            <person name="Kuo A."/>
            <person name="Morin E."/>
            <person name="Chen J."/>
            <person name="Kohler A."/>
            <person name="Krizsan K."/>
            <person name="Balestrini R."/>
            <person name="Da Silva C."/>
            <person name="Montanini B."/>
            <person name="Hainaut M."/>
            <person name="Levati E."/>
            <person name="Barry K.W."/>
            <person name="Belfiori B."/>
            <person name="Cichocki N."/>
            <person name="Clum A."/>
            <person name="Dockter R.B."/>
            <person name="Fauchery L."/>
            <person name="Guy J."/>
            <person name="Iotti M."/>
            <person name="Le Tacon F."/>
            <person name="Lindquist E.A."/>
            <person name="Lipzen A."/>
            <person name="Malagnac F."/>
            <person name="Mello A."/>
            <person name="Molinier V."/>
            <person name="Miyauchi S."/>
            <person name="Poulain J."/>
            <person name="Riccioni C."/>
            <person name="Rubini A."/>
            <person name="Sitrit Y."/>
            <person name="Splivallo R."/>
            <person name="Traeger S."/>
            <person name="Wang M."/>
            <person name="Zifcakova L."/>
            <person name="Wipf D."/>
            <person name="Zambonelli A."/>
            <person name="Paolocci F."/>
            <person name="Nowrousian M."/>
            <person name="Ottonello S."/>
            <person name="Baldrian P."/>
            <person name="Spatafora J.W."/>
            <person name="Henrissat B."/>
            <person name="Nagy L.G."/>
            <person name="Aury J.M."/>
            <person name="Wincker P."/>
            <person name="Grigoriev I.V."/>
            <person name="Bonfante P."/>
            <person name="Martin F.M."/>
        </authorList>
    </citation>
    <scope>NUCLEOTIDE SEQUENCE [LARGE SCALE GENOMIC DNA]</scope>
    <source>
        <strain evidence="2 3">RN42</strain>
    </source>
</reference>
<feature type="region of interest" description="Disordered" evidence="1">
    <location>
        <begin position="1"/>
        <end position="58"/>
    </location>
</feature>
<protein>
    <submittedName>
        <fullName evidence="2">Uncharacterized protein</fullName>
    </submittedName>
</protein>
<sequence length="193" mass="22001">MTVDWDNNRLPSRPRLESGQDNNNSGTVNGHPDYKSPRTVSQVPKKPSTRIGNTAKKDWGANKDDVLQQTFGIILADLPRLYREGIVINCSNGKQRIGHPVQGGWIADYKEYGTLFQVNNDSCVMCEIPKDNMGDNVKGPVRDSELYKVKYDEYLKIKRALETKGLTMKQQKPLRDDRDKIVDWDDSNRDMEA</sequence>
<evidence type="ECO:0000256" key="1">
    <source>
        <dbReference type="SAM" id="MobiDB-lite"/>
    </source>
</evidence>
<feature type="compositionally biased region" description="Basic and acidic residues" evidence="1">
    <location>
        <begin position="173"/>
        <end position="193"/>
    </location>
</feature>
<dbReference type="EMBL" id="ML119683">
    <property type="protein sequence ID" value="RPA80924.1"/>
    <property type="molecule type" value="Genomic_DNA"/>
</dbReference>
<name>A0A3N4IGZ4_ASCIM</name>